<reference evidence="1 2" key="1">
    <citation type="journal article" date="2007" name="J. Bacteriol.">
        <title>The complete genome sequence of Roseobacter denitrificans reveals a mixotrophic rather than photosynthetic metabolism.</title>
        <authorList>
            <person name="Swingley W.D."/>
            <person name="Sadekar S."/>
            <person name="Mastrian S.D."/>
            <person name="Matthies H.J."/>
            <person name="Hao J."/>
            <person name="Ramos H."/>
            <person name="Acharya C.R."/>
            <person name="Conrad A.L."/>
            <person name="Taylor H.L."/>
            <person name="Dejesa L.C."/>
            <person name="Shah M.K."/>
            <person name="O'huallachain M.E."/>
            <person name="Lince M.T."/>
            <person name="Blankenship R.E."/>
            <person name="Beatty J.T."/>
            <person name="Touchman J.W."/>
        </authorList>
    </citation>
    <scope>NUCLEOTIDE SEQUENCE [LARGE SCALE GENOMIC DNA]</scope>
    <source>
        <strain evidence="2">ATCC 33942 / OCh 114</strain>
    </source>
</reference>
<proteinExistence type="predicted"/>
<protein>
    <submittedName>
        <fullName evidence="1">Uncharacterized protein</fullName>
    </submittedName>
</protein>
<dbReference type="EMBL" id="CP000362">
    <property type="protein sequence ID" value="ABG32491.1"/>
    <property type="molecule type" value="Genomic_DNA"/>
</dbReference>
<name>Q164V2_ROSDO</name>
<dbReference type="OrthoDB" id="3388830at2"/>
<gene>
    <name evidence="1" type="ordered locus">RD1_2971</name>
</gene>
<evidence type="ECO:0000313" key="1">
    <source>
        <dbReference type="EMBL" id="ABG32491.1"/>
    </source>
</evidence>
<dbReference type="Proteomes" id="UP000007029">
    <property type="component" value="Chromosome"/>
</dbReference>
<evidence type="ECO:0000313" key="2">
    <source>
        <dbReference type="Proteomes" id="UP000007029"/>
    </source>
</evidence>
<dbReference type="KEGG" id="rde:RD1_2971"/>
<dbReference type="HOGENOM" id="CLU_816069_0_0_5"/>
<dbReference type="AlphaFoldDB" id="Q164V2"/>
<sequence length="340" mass="36574">MKTTAPETAQALTAVQSATAPKDWQKAPAALCQLAALADASPVVQQMKALQSNAGQIPVVQRVKTEEVPLTTLKNPVKQGARLALGGSANATPAAILATARASYQVNLARGRALLATLAERQVDPDNDFEPVPGDEGTMSAEAQAAQSRESAKMFSERYDSRIGTENSRPDMDYNIATRGKGAHEAAYTNMYSLENNAIETATNYASRDPNRADGAFLNNSEIFWNQWNTAVKKGVKPVRKRASKRKAKSRALAQVARTYISNGDTGLTVHYALPNGVYFDAGYAVTFGPDQEEFAALLGTPNGRAVGYLLNDHFHEMDNPNHAGVDVDGDRSALVFRFG</sequence>
<keyword evidence="2" id="KW-1185">Reference proteome</keyword>
<accession>Q164V2</accession>
<organism evidence="1 2">
    <name type="scientific">Roseobacter denitrificans (strain ATCC 33942 / OCh 114)</name>
    <name type="common">Erythrobacter sp. (strain OCh 114)</name>
    <name type="synonym">Roseobacter denitrificans</name>
    <dbReference type="NCBI Taxonomy" id="375451"/>
    <lineage>
        <taxon>Bacteria</taxon>
        <taxon>Pseudomonadati</taxon>
        <taxon>Pseudomonadota</taxon>
        <taxon>Alphaproteobacteria</taxon>
        <taxon>Rhodobacterales</taxon>
        <taxon>Roseobacteraceae</taxon>
        <taxon>Roseobacter</taxon>
    </lineage>
</organism>
<dbReference type="RefSeq" id="WP_011569107.1">
    <property type="nucleotide sequence ID" value="NC_008209.1"/>
</dbReference>